<name>A0A9P3LWF2_9FUNG</name>
<organism evidence="2 3">
    <name type="scientific">Entomortierella parvispora</name>
    <dbReference type="NCBI Taxonomy" id="205924"/>
    <lineage>
        <taxon>Eukaryota</taxon>
        <taxon>Fungi</taxon>
        <taxon>Fungi incertae sedis</taxon>
        <taxon>Mucoromycota</taxon>
        <taxon>Mortierellomycotina</taxon>
        <taxon>Mortierellomycetes</taxon>
        <taxon>Mortierellales</taxon>
        <taxon>Mortierellaceae</taxon>
        <taxon>Entomortierella</taxon>
    </lineage>
</organism>
<feature type="region of interest" description="Disordered" evidence="1">
    <location>
        <begin position="351"/>
        <end position="370"/>
    </location>
</feature>
<dbReference type="Gene3D" id="3.80.10.10">
    <property type="entry name" value="Ribonuclease Inhibitor"/>
    <property type="match status" value="2"/>
</dbReference>
<evidence type="ECO:0000313" key="3">
    <source>
        <dbReference type="Proteomes" id="UP000827284"/>
    </source>
</evidence>
<reference evidence="2" key="1">
    <citation type="submission" date="2021-11" db="EMBL/GenBank/DDBJ databases">
        <authorList>
            <person name="Herlambang A."/>
            <person name="Guo Y."/>
            <person name="Takashima Y."/>
            <person name="Nishizawa T."/>
        </authorList>
    </citation>
    <scope>NUCLEOTIDE SEQUENCE</scope>
    <source>
        <strain evidence="2">E1425</strain>
    </source>
</reference>
<feature type="region of interest" description="Disordered" evidence="1">
    <location>
        <begin position="129"/>
        <end position="156"/>
    </location>
</feature>
<reference evidence="2" key="2">
    <citation type="journal article" date="2022" name="Microbiol. Resour. Announc.">
        <title>Whole-Genome Sequence of Entomortierella parvispora E1425, a Mucoromycotan Fungus Associated with Burkholderiaceae-Related Endosymbiotic Bacteria.</title>
        <authorList>
            <person name="Herlambang A."/>
            <person name="Guo Y."/>
            <person name="Takashima Y."/>
            <person name="Narisawa K."/>
            <person name="Ohta H."/>
            <person name="Nishizawa T."/>
        </authorList>
    </citation>
    <scope>NUCLEOTIDE SEQUENCE</scope>
    <source>
        <strain evidence="2">E1425</strain>
    </source>
</reference>
<sequence>MAPIASIESILDIAPIRHRISVHLRQHDHAQAVRVNRSWNRALLPHLWSLLKGFHLHSFQSPEIRAALLRNGCHIRVLRTNTHEFLTYLGPACTNLVTFDFSGSFPLEAREDRSASDLPLWSQVEGQAQEYSQGHGHGHGHEEQGEQGGQGQDPSSISIPYHERALELMGRFLLQNQNLTTLSFRRCVDSRRYLDRLLTDYRILEQLPRLKDLTLTSKSLHSSALSVLLRHGQRLERLALKIRQIEWQIRYSNQEMAAVLKEPSVAGKTWNLRELQFGPIEGFDVSILVEAAGSSLVSLGLERLSLYEAQGLSKVVREHCPNLKHLVIRTDNKIDKNGLSLLLDAAAGATAPPQSSQKATKGGNINTTLVTPSHSKRDRVGLTDFQGHALVLPDFLIPRLFAKHYGCIEFLDLSRSRGIRSENIQRILCQCPNLRVLDMASEHLTLETKDILCGPRWACERLEILQVEIACSPPPYDDLPPLPRLIAAEDTLELEGSTHSTTALDRSWNSVEVQRQVLVQIGSFTRMQELMIGGSHGRSLDLTLGEGGGGLELLSGLKRMRNMNVKKMGHKAGQQELEWMIRQWPMVRLLMFQGYNPDMIDFDRLAELKIAGRKGKTATQARATPQ</sequence>
<dbReference type="EMBL" id="BQFW01000007">
    <property type="protein sequence ID" value="GJJ73196.1"/>
    <property type="molecule type" value="Genomic_DNA"/>
</dbReference>
<dbReference type="SUPFAM" id="SSF52047">
    <property type="entry name" value="RNI-like"/>
    <property type="match status" value="1"/>
</dbReference>
<feature type="compositionally biased region" description="Polar residues" evidence="1">
    <location>
        <begin position="352"/>
        <end position="370"/>
    </location>
</feature>
<evidence type="ECO:0000256" key="1">
    <source>
        <dbReference type="SAM" id="MobiDB-lite"/>
    </source>
</evidence>
<evidence type="ECO:0000313" key="2">
    <source>
        <dbReference type="EMBL" id="GJJ73196.1"/>
    </source>
</evidence>
<gene>
    <name evidence="2" type="ORF">EMPS_05554</name>
</gene>
<dbReference type="AlphaFoldDB" id="A0A9P3LWF2"/>
<accession>A0A9P3LWF2</accession>
<dbReference type="InterPro" id="IPR032675">
    <property type="entry name" value="LRR_dom_sf"/>
</dbReference>
<protein>
    <submittedName>
        <fullName evidence="2">Uncharacterized protein</fullName>
    </submittedName>
</protein>
<keyword evidence="3" id="KW-1185">Reference proteome</keyword>
<dbReference type="OrthoDB" id="2363618at2759"/>
<comment type="caution">
    <text evidence="2">The sequence shown here is derived from an EMBL/GenBank/DDBJ whole genome shotgun (WGS) entry which is preliminary data.</text>
</comment>
<dbReference type="Proteomes" id="UP000827284">
    <property type="component" value="Unassembled WGS sequence"/>
</dbReference>
<proteinExistence type="predicted"/>